<protein>
    <submittedName>
        <fullName evidence="1">Uncharacterized protein</fullName>
    </submittedName>
</protein>
<name>A0A0D8I747_9CLOT</name>
<evidence type="ECO:0000313" key="2">
    <source>
        <dbReference type="Proteomes" id="UP000035704"/>
    </source>
</evidence>
<organism evidence="1 2">
    <name type="scientific">Clostridium aceticum</name>
    <dbReference type="NCBI Taxonomy" id="84022"/>
    <lineage>
        <taxon>Bacteria</taxon>
        <taxon>Bacillati</taxon>
        <taxon>Bacillota</taxon>
        <taxon>Clostridia</taxon>
        <taxon>Eubacteriales</taxon>
        <taxon>Clostridiaceae</taxon>
        <taxon>Clostridium</taxon>
    </lineage>
</organism>
<dbReference type="KEGG" id="cace:CACET_c07580"/>
<accession>A0A0D8I747</accession>
<dbReference type="EMBL" id="CP009687">
    <property type="protein sequence ID" value="AKL94268.1"/>
    <property type="molecule type" value="Genomic_DNA"/>
</dbReference>
<dbReference type="AlphaFoldDB" id="A0A0D8I747"/>
<dbReference type="InterPro" id="IPR002767">
    <property type="entry name" value="Thiamine_BP"/>
</dbReference>
<evidence type="ECO:0000313" key="1">
    <source>
        <dbReference type="EMBL" id="AKL94268.1"/>
    </source>
</evidence>
<dbReference type="OrthoDB" id="2970529at2"/>
<dbReference type="Proteomes" id="UP000035704">
    <property type="component" value="Chromosome"/>
</dbReference>
<dbReference type="Gene3D" id="3.30.70.930">
    <property type="match status" value="1"/>
</dbReference>
<proteinExistence type="predicted"/>
<keyword evidence="2" id="KW-1185">Reference proteome</keyword>
<dbReference type="STRING" id="84022.CACET_c07580"/>
<dbReference type="Pfam" id="PF01910">
    <property type="entry name" value="Thiamine_BP"/>
    <property type="match status" value="1"/>
</dbReference>
<dbReference type="RefSeq" id="WP_044825760.1">
    <property type="nucleotide sequence ID" value="NZ_CP009687.1"/>
</dbReference>
<reference evidence="1 2" key="1">
    <citation type="submission" date="2014-10" db="EMBL/GenBank/DDBJ databases">
        <title>Genome sequence of Clostridium aceticum DSM 1496.</title>
        <authorList>
            <person name="Poehlein A."/>
            <person name="Schiel-Bengelsdorf B."/>
            <person name="Gottschalk G."/>
            <person name="Duerre P."/>
            <person name="Daniel R."/>
        </authorList>
    </citation>
    <scope>NUCLEOTIDE SEQUENCE [LARGE SCALE GENOMIC DNA]</scope>
    <source>
        <strain evidence="1 2">DSM 1496</strain>
    </source>
</reference>
<dbReference type="InterPro" id="IPR029756">
    <property type="entry name" value="MTH1187/YkoF-like"/>
</dbReference>
<dbReference type="PATRIC" id="fig|84022.5.peg.1246"/>
<sequence length="79" mass="8676">MIHAEVSLYPLKTQNAGDVINNSINALRQEGVQYNVGSMATHLHGNEEQVWSSLKKLFDEAQHSGEVSMVVTITNAADH</sequence>
<gene>
    <name evidence="1" type="ORF">CACET_c07580</name>
</gene>
<dbReference type="SUPFAM" id="SSF89957">
    <property type="entry name" value="MTH1187/YkoF-like"/>
    <property type="match status" value="1"/>
</dbReference>